<dbReference type="Proteomes" id="UP000509302">
    <property type="component" value="Chromosome"/>
</dbReference>
<proteinExistence type="predicted"/>
<evidence type="ECO:0000313" key="2">
    <source>
        <dbReference type="Proteomes" id="UP000509302"/>
    </source>
</evidence>
<name>A0A7H9AMN8_9FLAO</name>
<dbReference type="RefSeq" id="WP_179241044.1">
    <property type="nucleotide sequence ID" value="NZ_CP058595.1"/>
</dbReference>
<gene>
    <name evidence="1" type="ORF">HYG79_04900</name>
</gene>
<keyword evidence="2" id="KW-1185">Reference proteome</keyword>
<dbReference type="AlphaFoldDB" id="A0A7H9AMN8"/>
<reference evidence="1 2" key="1">
    <citation type="journal article" date="2006" name="Int. J. Syst. Evol. Microbiol.">
        <title>Costertonia aggregata gen. nov., sp. nov., a mesophilic marine bacterium of the family Flavobacteriaceae, isolated from a mature biofilm.</title>
        <authorList>
            <person name="Kwon K.K."/>
            <person name="Lee Y.K."/>
            <person name="Lee H.K."/>
        </authorList>
    </citation>
    <scope>NUCLEOTIDE SEQUENCE [LARGE SCALE GENOMIC DNA]</scope>
    <source>
        <strain evidence="1 2">KCCM 42265</strain>
    </source>
</reference>
<accession>A0A7H9AMN8</accession>
<organism evidence="1 2">
    <name type="scientific">Costertonia aggregata</name>
    <dbReference type="NCBI Taxonomy" id="343403"/>
    <lineage>
        <taxon>Bacteria</taxon>
        <taxon>Pseudomonadati</taxon>
        <taxon>Bacteroidota</taxon>
        <taxon>Flavobacteriia</taxon>
        <taxon>Flavobacteriales</taxon>
        <taxon>Flavobacteriaceae</taxon>
        <taxon>Costertonia</taxon>
    </lineage>
</organism>
<evidence type="ECO:0000313" key="1">
    <source>
        <dbReference type="EMBL" id="QLG44711.1"/>
    </source>
</evidence>
<protein>
    <submittedName>
        <fullName evidence="1">Uncharacterized protein</fullName>
    </submittedName>
</protein>
<dbReference type="KEGG" id="cagg:HYG79_04900"/>
<dbReference type="PROSITE" id="PS51257">
    <property type="entry name" value="PROKAR_LIPOPROTEIN"/>
    <property type="match status" value="1"/>
</dbReference>
<dbReference type="EMBL" id="CP058595">
    <property type="protein sequence ID" value="QLG44711.1"/>
    <property type="molecule type" value="Genomic_DNA"/>
</dbReference>
<sequence length="140" mass="15246">MKKIIIILVFILVACKNDDDSQGQCLEPPCGTINPSAINLTVFTEIDGLESITVFYEGDSEALDLDGLDVANQVFFSCWQEVQTLALNSATIVIAGQETDVDNIDNNANSNLVSLNVIEIEGDIVLSLQDYTECEDVIDN</sequence>